<comment type="catalytic activity">
    <reaction evidence="9 10">
        <text>(R)-pantoate + NADP(+) = 2-dehydropantoate + NADPH + H(+)</text>
        <dbReference type="Rhea" id="RHEA:16233"/>
        <dbReference type="ChEBI" id="CHEBI:11561"/>
        <dbReference type="ChEBI" id="CHEBI:15378"/>
        <dbReference type="ChEBI" id="CHEBI:15980"/>
        <dbReference type="ChEBI" id="CHEBI:57783"/>
        <dbReference type="ChEBI" id="CHEBI:58349"/>
        <dbReference type="EC" id="1.1.1.169"/>
    </reaction>
</comment>
<evidence type="ECO:0000256" key="8">
    <source>
        <dbReference type="ARBA" id="ARBA00048640"/>
    </source>
</evidence>
<evidence type="ECO:0000256" key="3">
    <source>
        <dbReference type="ARBA" id="ARBA00007870"/>
    </source>
</evidence>
<dbReference type="KEGG" id="sep:SE_2009"/>
<dbReference type="AlphaFoldDB" id="A0A0H2VK67"/>
<name>A0A0H2VK67_STAES</name>
<dbReference type="InterPro" id="IPR013328">
    <property type="entry name" value="6PGD_dom2"/>
</dbReference>
<evidence type="ECO:0000259" key="11">
    <source>
        <dbReference type="Pfam" id="PF02558"/>
    </source>
</evidence>
<gene>
    <name evidence="13" type="ordered locus">SE_2009</name>
</gene>
<dbReference type="NCBIfam" id="NF005088">
    <property type="entry name" value="PRK06522.1-2"/>
    <property type="match status" value="1"/>
</dbReference>
<dbReference type="GO" id="GO:0050661">
    <property type="term" value="F:NADP binding"/>
    <property type="evidence" value="ECO:0007669"/>
    <property type="project" value="TreeGrafter"/>
</dbReference>
<dbReference type="EMBL" id="AE015929">
    <property type="protein sequence ID" value="AAO05650.1"/>
    <property type="molecule type" value="Genomic_DNA"/>
</dbReference>
<dbReference type="InterPro" id="IPR008927">
    <property type="entry name" value="6-PGluconate_DH-like_C_sf"/>
</dbReference>
<dbReference type="UniPathway" id="UPA00028">
    <property type="reaction ID" value="UER00004"/>
</dbReference>
<dbReference type="GO" id="GO:0015940">
    <property type="term" value="P:pantothenate biosynthetic process"/>
    <property type="evidence" value="ECO:0007669"/>
    <property type="project" value="UniProtKB-UniPathway"/>
</dbReference>
<keyword evidence="6 10" id="KW-0521">NADP</keyword>
<proteinExistence type="inferred from homology"/>
<dbReference type="RefSeq" id="WP_001831565.1">
    <property type="nucleotide sequence ID" value="NC_004461.1"/>
</dbReference>
<dbReference type="GO" id="GO:0008677">
    <property type="term" value="F:2-dehydropantoate 2-reductase activity"/>
    <property type="evidence" value="ECO:0007669"/>
    <property type="project" value="UniProtKB-EC"/>
</dbReference>
<evidence type="ECO:0000259" key="12">
    <source>
        <dbReference type="Pfam" id="PF08546"/>
    </source>
</evidence>
<dbReference type="PANTHER" id="PTHR43765:SF2">
    <property type="entry name" value="2-DEHYDROPANTOATE 2-REDUCTASE"/>
    <property type="match status" value="1"/>
</dbReference>
<evidence type="ECO:0000256" key="6">
    <source>
        <dbReference type="ARBA" id="ARBA00022857"/>
    </source>
</evidence>
<dbReference type="Proteomes" id="UP000001411">
    <property type="component" value="Chromosome"/>
</dbReference>
<accession>A0A0H2VK67</accession>
<comment type="function">
    <text evidence="1 10">Catalyzes the NADPH-dependent reduction of ketopantoate into pantoic acid.</text>
</comment>
<dbReference type="InterPro" id="IPR013752">
    <property type="entry name" value="KPA_reductase"/>
</dbReference>
<evidence type="ECO:0000313" key="14">
    <source>
        <dbReference type="Proteomes" id="UP000001411"/>
    </source>
</evidence>
<keyword evidence="5 10" id="KW-0566">Pantothenate biosynthesis</keyword>
<evidence type="ECO:0000256" key="4">
    <source>
        <dbReference type="ARBA" id="ARBA00019465"/>
    </source>
</evidence>
<evidence type="ECO:0000256" key="7">
    <source>
        <dbReference type="ARBA" id="ARBA00023002"/>
    </source>
</evidence>
<dbReference type="Pfam" id="PF08546">
    <property type="entry name" value="ApbA_C"/>
    <property type="match status" value="1"/>
</dbReference>
<dbReference type="InterPro" id="IPR013332">
    <property type="entry name" value="KPR_N"/>
</dbReference>
<dbReference type="SUPFAM" id="SSF51735">
    <property type="entry name" value="NAD(P)-binding Rossmann-fold domains"/>
    <property type="match status" value="1"/>
</dbReference>
<feature type="domain" description="Ketopantoate reductase N-terminal" evidence="11">
    <location>
        <begin position="3"/>
        <end position="152"/>
    </location>
</feature>
<dbReference type="InterPro" id="IPR050838">
    <property type="entry name" value="Ketopantoate_reductase"/>
</dbReference>
<comment type="catalytic activity">
    <reaction evidence="8">
        <text>6-phospho-D-gluconate + NADP(+) = D-ribulose 5-phosphate + CO2 + NADPH</text>
        <dbReference type="Rhea" id="RHEA:10116"/>
        <dbReference type="ChEBI" id="CHEBI:16526"/>
        <dbReference type="ChEBI" id="CHEBI:57783"/>
        <dbReference type="ChEBI" id="CHEBI:58121"/>
        <dbReference type="ChEBI" id="CHEBI:58349"/>
        <dbReference type="ChEBI" id="CHEBI:58759"/>
        <dbReference type="EC" id="1.1.1.44"/>
    </reaction>
</comment>
<dbReference type="PATRIC" id="fig|176280.10.peg.1962"/>
<reference evidence="13 14" key="1">
    <citation type="journal article" date="2003" name="Mol. Microbiol.">
        <title>Genome-based analysis of virulence genes in a non-biofilm-forming Staphylococcus epidermidis strain (ATCC 12228).</title>
        <authorList>
            <person name="Zhang Y.Q."/>
            <person name="Ren S.X."/>
            <person name="Li H.L."/>
            <person name="Wang Y.X."/>
            <person name="Fu G."/>
            <person name="Yang J."/>
            <person name="Qin Z.Q."/>
            <person name="Miao Y.G."/>
            <person name="Wang W.Y."/>
            <person name="Chen R.S."/>
            <person name="Shen Y."/>
            <person name="Chen Z."/>
            <person name="Yuan Z.H."/>
            <person name="Zhao G.P."/>
            <person name="Qu D."/>
            <person name="Danchin A."/>
            <person name="Wen Y.M."/>
        </authorList>
    </citation>
    <scope>NUCLEOTIDE SEQUENCE [LARGE SCALE GENOMIC DNA]</scope>
    <source>
        <strain evidence="14">ATCC 12228 / FDA PCI 1200</strain>
    </source>
</reference>
<dbReference type="InterPro" id="IPR003710">
    <property type="entry name" value="ApbA"/>
</dbReference>
<dbReference type="NCBIfam" id="TIGR00745">
    <property type="entry name" value="apbA_panE"/>
    <property type="match status" value="1"/>
</dbReference>
<evidence type="ECO:0000313" key="13">
    <source>
        <dbReference type="EMBL" id="AAO05650.1"/>
    </source>
</evidence>
<keyword evidence="7 10" id="KW-0560">Oxidoreductase</keyword>
<dbReference type="GO" id="GO:0005737">
    <property type="term" value="C:cytoplasm"/>
    <property type="evidence" value="ECO:0007669"/>
    <property type="project" value="TreeGrafter"/>
</dbReference>
<evidence type="ECO:0000256" key="9">
    <source>
        <dbReference type="ARBA" id="ARBA00048793"/>
    </source>
</evidence>
<organism evidence="13 14">
    <name type="scientific">Staphylococcus epidermidis (strain ATCC 12228 / FDA PCI 1200)</name>
    <dbReference type="NCBI Taxonomy" id="176280"/>
    <lineage>
        <taxon>Bacteria</taxon>
        <taxon>Bacillati</taxon>
        <taxon>Bacillota</taxon>
        <taxon>Bacilli</taxon>
        <taxon>Bacillales</taxon>
        <taxon>Staphylococcaceae</taxon>
        <taxon>Staphylococcus</taxon>
    </lineage>
</organism>
<evidence type="ECO:0000256" key="10">
    <source>
        <dbReference type="RuleBase" id="RU362068"/>
    </source>
</evidence>
<dbReference type="Gene3D" id="1.10.1040.10">
    <property type="entry name" value="N-(1-d-carboxylethyl)-l-norvaline Dehydrogenase, domain 2"/>
    <property type="match status" value="1"/>
</dbReference>
<feature type="domain" description="Ketopantoate reductase C-terminal" evidence="12">
    <location>
        <begin position="181"/>
        <end position="304"/>
    </location>
</feature>
<evidence type="ECO:0000256" key="5">
    <source>
        <dbReference type="ARBA" id="ARBA00022655"/>
    </source>
</evidence>
<dbReference type="HOGENOM" id="CLU_031468_0_0_9"/>
<evidence type="ECO:0000256" key="2">
    <source>
        <dbReference type="ARBA" id="ARBA00004994"/>
    </source>
</evidence>
<dbReference type="GeneID" id="50017902"/>
<dbReference type="eggNOG" id="COG1893">
    <property type="taxonomic scope" value="Bacteria"/>
</dbReference>
<sequence length="310" mass="34508">MKIAIAGSGALGSGFGAKLFQHGYDVTLIDNWEPQVTTIQQDGLHIDINGEAHHFRLPMYRLTEIPKATSYDIVFLFPKSMQLEEVLSHIQPHLHDNTIVVCTMNGLKHERLIQQYVSIDRIVRGVTTWTAGIDQPGHTHLMGQGPVEIGCLVPEGKESVDIIVNLLQNAELKGVKSEHLHQSIWKKICVNGTANSLCTILECNLAALNNSDDAKNLIYKITQEIVHVATVDDVHLNVDEIFDYLIALNDKVGPHYPSMYQDLIKDNRTTEIDYINGAVSKLGKENHIATPVNDFVTNLVHAKENQRGAQ</sequence>
<dbReference type="SUPFAM" id="SSF48179">
    <property type="entry name" value="6-phosphogluconate dehydrogenase C-terminal domain-like"/>
    <property type="match status" value="1"/>
</dbReference>
<dbReference type="Gene3D" id="3.40.50.720">
    <property type="entry name" value="NAD(P)-binding Rossmann-like Domain"/>
    <property type="match status" value="1"/>
</dbReference>
<dbReference type="EC" id="1.1.1.169" evidence="10"/>
<dbReference type="GO" id="GO:0004616">
    <property type="term" value="F:phosphogluconate dehydrogenase (decarboxylating) activity"/>
    <property type="evidence" value="ECO:0007669"/>
    <property type="project" value="UniProtKB-EC"/>
</dbReference>
<comment type="similarity">
    <text evidence="3 10">Belongs to the ketopantoate reductase family.</text>
</comment>
<evidence type="ECO:0000256" key="1">
    <source>
        <dbReference type="ARBA" id="ARBA00002919"/>
    </source>
</evidence>
<dbReference type="PANTHER" id="PTHR43765">
    <property type="entry name" value="2-DEHYDROPANTOATE 2-REDUCTASE-RELATED"/>
    <property type="match status" value="1"/>
</dbReference>
<dbReference type="OrthoDB" id="9800163at2"/>
<dbReference type="InterPro" id="IPR036291">
    <property type="entry name" value="NAD(P)-bd_dom_sf"/>
</dbReference>
<comment type="pathway">
    <text evidence="2 10">Cofactor biosynthesis; (R)-pantothenate biosynthesis; (R)-pantoate from 3-methyl-2-oxobutanoate: step 2/2.</text>
</comment>
<dbReference type="Pfam" id="PF02558">
    <property type="entry name" value="ApbA"/>
    <property type="match status" value="1"/>
</dbReference>
<protein>
    <recommendedName>
        <fullName evidence="4 10">2-dehydropantoate 2-reductase</fullName>
        <ecNumber evidence="10">1.1.1.169</ecNumber>
    </recommendedName>
    <alternativeName>
        <fullName evidence="10">Ketopantoate reductase</fullName>
    </alternativeName>
</protein>